<evidence type="ECO:0000313" key="2">
    <source>
        <dbReference type="Proteomes" id="UP000289482"/>
    </source>
</evidence>
<gene>
    <name evidence="1" type="ORF">EST54_17415</name>
</gene>
<comment type="caution">
    <text evidence="1">The sequence shown here is derived from an EMBL/GenBank/DDBJ whole genome shotgun (WGS) entry which is preliminary data.</text>
</comment>
<protein>
    <submittedName>
        <fullName evidence="1">Uncharacterized protein</fullName>
    </submittedName>
</protein>
<organism evidence="1 2">
    <name type="scientific">Streptomyces sioyaensis</name>
    <dbReference type="NCBI Taxonomy" id="67364"/>
    <lineage>
        <taxon>Bacteria</taxon>
        <taxon>Bacillati</taxon>
        <taxon>Actinomycetota</taxon>
        <taxon>Actinomycetes</taxon>
        <taxon>Kitasatosporales</taxon>
        <taxon>Streptomycetaceae</taxon>
        <taxon>Streptomyces</taxon>
    </lineage>
</organism>
<name>A0A4Q1R1S2_9ACTN</name>
<sequence length="63" mass="6743">MTEAEVACAELAAVLKRTGIVLPSLTVDPVTYGYEPPCVLVELGRCNVATTRKLIAVLERAAR</sequence>
<dbReference type="EMBL" id="SDIF01000045">
    <property type="protein sequence ID" value="RXS65838.1"/>
    <property type="molecule type" value="Genomic_DNA"/>
</dbReference>
<evidence type="ECO:0000313" key="1">
    <source>
        <dbReference type="EMBL" id="RXS65838.1"/>
    </source>
</evidence>
<reference evidence="1 2" key="1">
    <citation type="submission" date="2019-01" db="EMBL/GenBank/DDBJ databases">
        <title>Draft genome sequences of the type strain Streptomyces sioyaensis DSM 40032 and its novel strain, TM32, a thermotolerant antibiotics-producing actinobacterium.</title>
        <authorList>
            <person name="Nakaew N."/>
            <person name="Lumyong S."/>
            <person name="Sloan W.T."/>
            <person name="Sungthong R."/>
        </authorList>
    </citation>
    <scope>NUCLEOTIDE SEQUENCE [LARGE SCALE GENOMIC DNA]</scope>
    <source>
        <strain evidence="1 2">DSM 40032</strain>
    </source>
</reference>
<dbReference type="AlphaFoldDB" id="A0A4Q1R1S2"/>
<dbReference type="Proteomes" id="UP000289482">
    <property type="component" value="Unassembled WGS sequence"/>
</dbReference>
<accession>A0A4Q1R1S2</accession>
<proteinExistence type="predicted"/>
<keyword evidence="2" id="KW-1185">Reference proteome</keyword>